<dbReference type="Gene3D" id="3.40.50.300">
    <property type="entry name" value="P-loop containing nucleotide triphosphate hydrolases"/>
    <property type="match status" value="1"/>
</dbReference>
<reference evidence="3 4" key="1">
    <citation type="submission" date="2020-08" db="EMBL/GenBank/DDBJ databases">
        <title>Genome sequence of Sphingomonas sediminicola KACC 15039T.</title>
        <authorList>
            <person name="Hyun D.-W."/>
            <person name="Bae J.-W."/>
        </authorList>
    </citation>
    <scope>NUCLEOTIDE SEQUENCE [LARGE SCALE GENOMIC DNA]</scope>
    <source>
        <strain evidence="3 4">KACC 15039</strain>
    </source>
</reference>
<name>A0ABX6TAU1_9SPHN</name>
<dbReference type="Pfam" id="PF19263">
    <property type="entry name" value="DUF5906"/>
    <property type="match status" value="1"/>
</dbReference>
<evidence type="ECO:0000313" key="4">
    <source>
        <dbReference type="Proteomes" id="UP000516105"/>
    </source>
</evidence>
<gene>
    <name evidence="3" type="ORF">H9L14_01960</name>
</gene>
<sequence length="933" mass="103581">MTIYTTKAACQLLGRDRKQQEGDIATGHCGHVPASVNGMRHWRDDDLAAELLFMDLRREGYSVKIAGLIATRLRTATREHPEAAQLTLVTMMNGNRFAVPTADLDLANGWTSGGPVREALMIDVRNLRARISQLLEAYEPVIGAAMTTPESASARSDEGTGAALGEPERNDPEAGPAADAHQNKEEPTRIGQVTSLDELPAVRAYLIRIEAKAVNFQRAKIEVTEDGYPRTVGQVRFDAKGNVKVTGKAEQPTEAEAAAIKEAFKNVKLPTIVHLEVVTEPPPGVNLSDPNIYLCHDFDGRVVMIHQRYQTKDGGKGFIPWTRWSDGQWHQMEPEVMPFYGLPGAKEHSTLFLHEGAKSAAFVKRLLAGEESPDRFPWLDELRYGAHVGWIGGVHAINRSDWAKLAAMGWKRVVIIADNDHDGKGLKAAHEIAAPEIAAERFASNVWICAFDARFKDGFDLADPLPDEMFDGERFVGPMFTDFLIPATKATFLLPVEGRGRPTALLRDEFAAQVAYTAQPPRIMFRHHPSRDRRPEEFNTIIAPFSDVKDTAQKVFERIECQHERMVYRPGFPSGSLTVDGQRCFNVYEGPNITPVPGDAGPWEAFLEHLFPDAEERPLVMKWLATLIAKPKVRMRYGMLLISATQGVGKNTLGMILRTQAGASNVSFPSESSVVDSAFNGWAARKRLIFISEFYSGQKRKAYDKLKSLVTDDVIEVNEKGVNQYELDNAATIIACSNSEEALYLDDEDRRWLVPTVSETLQAPEWWADLRQWLASDGPGIILHWAQRYVADHGFVGTGDHAPGSTRKRAIAEASRSPALRLATELAEHLTTLDRKVILPMRDVRKWIALQLGFRHADGSANIADKRLGKPETVTKGLKKAEGVTVWADALRPKIAGTRDAVVMNFKPEPDALWPDIKEHLTNIEGVKLDDPM</sequence>
<dbReference type="Proteomes" id="UP000516105">
    <property type="component" value="Chromosome"/>
</dbReference>
<proteinExistence type="predicted"/>
<evidence type="ECO:0000259" key="2">
    <source>
        <dbReference type="Pfam" id="PF19263"/>
    </source>
</evidence>
<organism evidence="3 4">
    <name type="scientific">Sphingomonas sediminicola</name>
    <dbReference type="NCBI Taxonomy" id="386874"/>
    <lineage>
        <taxon>Bacteria</taxon>
        <taxon>Pseudomonadati</taxon>
        <taxon>Pseudomonadota</taxon>
        <taxon>Alphaproteobacteria</taxon>
        <taxon>Sphingomonadales</taxon>
        <taxon>Sphingomonadaceae</taxon>
        <taxon>Sphingomonas</taxon>
    </lineage>
</organism>
<dbReference type="InterPro" id="IPR027417">
    <property type="entry name" value="P-loop_NTPase"/>
</dbReference>
<dbReference type="RefSeq" id="WP_187709015.1">
    <property type="nucleotide sequence ID" value="NZ_CP060782.1"/>
</dbReference>
<evidence type="ECO:0000256" key="1">
    <source>
        <dbReference type="SAM" id="MobiDB-lite"/>
    </source>
</evidence>
<keyword evidence="4" id="KW-1185">Reference proteome</keyword>
<dbReference type="EMBL" id="CP060782">
    <property type="protein sequence ID" value="QNP46062.1"/>
    <property type="molecule type" value="Genomic_DNA"/>
</dbReference>
<accession>A0ABX6TAU1</accession>
<feature type="domain" description="NrS-1 polymerase-like helicase" evidence="2">
    <location>
        <begin position="641"/>
        <end position="751"/>
    </location>
</feature>
<feature type="region of interest" description="Disordered" evidence="1">
    <location>
        <begin position="148"/>
        <end position="192"/>
    </location>
</feature>
<dbReference type="InterPro" id="IPR045455">
    <property type="entry name" value="NrS-1_pol-like_helicase"/>
</dbReference>
<protein>
    <recommendedName>
        <fullName evidence="2">NrS-1 polymerase-like helicase domain-containing protein</fullName>
    </recommendedName>
</protein>
<evidence type="ECO:0000313" key="3">
    <source>
        <dbReference type="EMBL" id="QNP46062.1"/>
    </source>
</evidence>